<dbReference type="GO" id="GO:0004347">
    <property type="term" value="F:glucose-6-phosphate isomerase activity"/>
    <property type="evidence" value="ECO:0007669"/>
    <property type="project" value="UniProtKB-EC"/>
</dbReference>
<dbReference type="InterPro" id="IPR046348">
    <property type="entry name" value="SIS_dom_sf"/>
</dbReference>
<dbReference type="EC" id="5.3.1.9" evidence="4"/>
<dbReference type="GO" id="GO:0097367">
    <property type="term" value="F:carbohydrate derivative binding"/>
    <property type="evidence" value="ECO:0007669"/>
    <property type="project" value="InterPro"/>
</dbReference>
<evidence type="ECO:0000313" key="4">
    <source>
        <dbReference type="EMBL" id="BBE42687.1"/>
    </source>
</evidence>
<dbReference type="Proteomes" id="UP000509448">
    <property type="component" value="Chromosome"/>
</dbReference>
<sequence>MAVDPYERIRTDYREWPELLEDLAAMEYPGGEPVEGTAFIAGMGGSGHGARIISRCLKERRVRASNDFRIRTHVGRGDLVVAVSYSGETLETINTLTEAVAQGAEGVAIAGGGRLLDAASGMGARPVKVRVLSSPRSSFPSVYAPPALVLESYGLMRAATAQMDRLADVLGNSMEELMKADGEPAMIAEFMRGRKIAVYAGWHGEPLAARFSAMLNEYAKTRCYTATAPELAHNEIEAIDGAEAIITIRDGAGEDAELRAALDSVEELAGERGSALLRVELPGEECLVRYGYGVALLDLAALELARRRGVEDPYGTPNISVYKERLRGKLGR</sequence>
<dbReference type="AlphaFoldDB" id="A0A4P2VFC8"/>
<feature type="domain" description="SIS" evidence="3">
    <location>
        <begin position="24"/>
        <end position="180"/>
    </location>
</feature>
<reference evidence="4 5" key="1">
    <citation type="journal article" date="2019" name="ISME J.">
        <title>Isolation and characterization of a thermophilic sulfur- and iron-reducing thaumarchaeote from a terrestrial acidic hot spring.</title>
        <authorList>
            <person name="Kato S."/>
            <person name="Itoh T."/>
            <person name="Yuki M."/>
            <person name="Nagamori M."/>
            <person name="Ohnishi M."/>
            <person name="Uematsu K."/>
            <person name="Suzuki K."/>
            <person name="Takashina T."/>
            <person name="Ohkuma M."/>
        </authorList>
    </citation>
    <scope>NUCLEOTIDE SEQUENCE [LARGE SCALE GENOMIC DNA]</scope>
    <source>
        <strain evidence="4 5">NAS-02</strain>
    </source>
</reference>
<dbReference type="Pfam" id="PF01380">
    <property type="entry name" value="SIS"/>
    <property type="match status" value="1"/>
</dbReference>
<dbReference type="GO" id="GO:0004476">
    <property type="term" value="F:mannose-6-phosphate isomerase activity"/>
    <property type="evidence" value="ECO:0007669"/>
    <property type="project" value="InterPro"/>
</dbReference>
<dbReference type="PROSITE" id="PS51464">
    <property type="entry name" value="SIS"/>
    <property type="match status" value="1"/>
</dbReference>
<keyword evidence="5" id="KW-1185">Reference proteome</keyword>
<dbReference type="SUPFAM" id="SSF53697">
    <property type="entry name" value="SIS domain"/>
    <property type="match status" value="1"/>
</dbReference>
<gene>
    <name evidence="4" type="ORF">NAS2_1298</name>
</gene>
<protein>
    <submittedName>
        <fullName evidence="4">Glucose-6-phosphate isomerase, archaeal II</fullName>
        <ecNumber evidence="4">5.3.1.9</ecNumber>
    </submittedName>
</protein>
<evidence type="ECO:0000259" key="3">
    <source>
        <dbReference type="PROSITE" id="PS51464"/>
    </source>
</evidence>
<keyword evidence="2 4" id="KW-0413">Isomerase</keyword>
<dbReference type="GO" id="GO:1901135">
    <property type="term" value="P:carbohydrate derivative metabolic process"/>
    <property type="evidence" value="ECO:0007669"/>
    <property type="project" value="InterPro"/>
</dbReference>
<evidence type="ECO:0000256" key="2">
    <source>
        <dbReference type="ARBA" id="ARBA00023235"/>
    </source>
</evidence>
<dbReference type="KEGG" id="ccai:NAS2_1298"/>
<accession>A0A4P2VFC8</accession>
<name>A0A4P2VFC8_9ARCH</name>
<dbReference type="Gene3D" id="3.40.50.10490">
    <property type="entry name" value="Glucose-6-phosphate isomerase like protein, domain 1"/>
    <property type="match status" value="2"/>
</dbReference>
<dbReference type="InterPro" id="IPR019490">
    <property type="entry name" value="Glu6P/Mann6P_isomerase_C"/>
</dbReference>
<evidence type="ECO:0000313" key="5">
    <source>
        <dbReference type="Proteomes" id="UP000509448"/>
    </source>
</evidence>
<dbReference type="Pfam" id="PF10432">
    <property type="entry name" value="bact-PGI_C"/>
    <property type="match status" value="1"/>
</dbReference>
<organism evidence="4 5">
    <name type="scientific">Conexivisphaera calida</name>
    <dbReference type="NCBI Taxonomy" id="1874277"/>
    <lineage>
        <taxon>Archaea</taxon>
        <taxon>Nitrososphaerota</taxon>
        <taxon>Conexivisphaeria</taxon>
        <taxon>Conexivisphaerales</taxon>
        <taxon>Conexivisphaeraceae</taxon>
        <taxon>Conexivisphaera</taxon>
    </lineage>
</organism>
<dbReference type="EMBL" id="AP018732">
    <property type="protein sequence ID" value="BBE42687.1"/>
    <property type="molecule type" value="Genomic_DNA"/>
</dbReference>
<dbReference type="InterPro" id="IPR001347">
    <property type="entry name" value="SIS_dom"/>
</dbReference>
<proteinExistence type="inferred from homology"/>
<dbReference type="GO" id="GO:0005975">
    <property type="term" value="P:carbohydrate metabolic process"/>
    <property type="evidence" value="ECO:0007669"/>
    <property type="project" value="InterPro"/>
</dbReference>
<comment type="similarity">
    <text evidence="1">Belongs to the PGI/PMI family.</text>
</comment>
<evidence type="ECO:0000256" key="1">
    <source>
        <dbReference type="ARBA" id="ARBA00010523"/>
    </source>
</evidence>